<evidence type="ECO:0000313" key="2">
    <source>
        <dbReference type="EMBL" id="QJD77493.1"/>
    </source>
</evidence>
<keyword evidence="3" id="KW-1185">Reference proteome</keyword>
<name>A0A7L5DK12_9BACT</name>
<dbReference type="RefSeq" id="WP_169549436.1">
    <property type="nucleotide sequence ID" value="NZ_CP051677.1"/>
</dbReference>
<feature type="transmembrane region" description="Helical" evidence="1">
    <location>
        <begin position="41"/>
        <end position="59"/>
    </location>
</feature>
<reference evidence="2 3" key="1">
    <citation type="submission" date="2020-04" db="EMBL/GenBank/DDBJ databases">
        <title>Genome sequencing of novel species.</title>
        <authorList>
            <person name="Heo J."/>
            <person name="Kim S.-J."/>
            <person name="Kim J.-S."/>
            <person name="Hong S.-B."/>
            <person name="Kwon S.-W."/>
        </authorList>
    </citation>
    <scope>NUCLEOTIDE SEQUENCE [LARGE SCALE GENOMIC DNA]</scope>
    <source>
        <strain evidence="2 3">CJU-R4</strain>
    </source>
</reference>
<keyword evidence="1" id="KW-0472">Membrane</keyword>
<dbReference type="EMBL" id="CP051677">
    <property type="protein sequence ID" value="QJD77493.1"/>
    <property type="molecule type" value="Genomic_DNA"/>
</dbReference>
<organism evidence="2 3">
    <name type="scientific">Spirosoma rhododendri</name>
    <dbReference type="NCBI Taxonomy" id="2728024"/>
    <lineage>
        <taxon>Bacteria</taxon>
        <taxon>Pseudomonadati</taxon>
        <taxon>Bacteroidota</taxon>
        <taxon>Cytophagia</taxon>
        <taxon>Cytophagales</taxon>
        <taxon>Cytophagaceae</taxon>
        <taxon>Spirosoma</taxon>
    </lineage>
</organism>
<proteinExistence type="predicted"/>
<protein>
    <submittedName>
        <fullName evidence="2">Uncharacterized protein</fullName>
    </submittedName>
</protein>
<evidence type="ECO:0000313" key="3">
    <source>
        <dbReference type="Proteomes" id="UP000501128"/>
    </source>
</evidence>
<feature type="transmembrane region" description="Helical" evidence="1">
    <location>
        <begin position="12"/>
        <end position="35"/>
    </location>
</feature>
<dbReference type="AlphaFoldDB" id="A0A7L5DK12"/>
<gene>
    <name evidence="2" type="ORF">HH216_02980</name>
</gene>
<accession>A0A7L5DK12</accession>
<sequence>MKIKLGNVVLNYRALVKLFLIFFLFGALIGVKILIRDGHNDVSLLPFMPIFVILIVRLYRGVQKEIDSERL</sequence>
<keyword evidence="1" id="KW-0812">Transmembrane</keyword>
<keyword evidence="1" id="KW-1133">Transmembrane helix</keyword>
<dbReference type="KEGG" id="srho:HH216_02980"/>
<dbReference type="Proteomes" id="UP000501128">
    <property type="component" value="Chromosome"/>
</dbReference>
<evidence type="ECO:0000256" key="1">
    <source>
        <dbReference type="SAM" id="Phobius"/>
    </source>
</evidence>